<dbReference type="KEGG" id="tmn:UCRPA7_35"/>
<accession>R8BYJ4</accession>
<dbReference type="EMBL" id="KB932776">
    <property type="protein sequence ID" value="EOO04395.1"/>
    <property type="molecule type" value="Genomic_DNA"/>
</dbReference>
<keyword evidence="4" id="KW-1185">Reference proteome</keyword>
<keyword evidence="2" id="KW-0472">Membrane</keyword>
<dbReference type="AlphaFoldDB" id="R8BYJ4"/>
<keyword evidence="2" id="KW-0812">Transmembrane</keyword>
<gene>
    <name evidence="3" type="ORF">UCRPA7_35</name>
</gene>
<evidence type="ECO:0000313" key="3">
    <source>
        <dbReference type="EMBL" id="EOO04395.1"/>
    </source>
</evidence>
<dbReference type="eggNOG" id="ENOG502SX2A">
    <property type="taxonomic scope" value="Eukaryota"/>
</dbReference>
<protein>
    <submittedName>
        <fullName evidence="3">Uncharacterized protein</fullName>
    </submittedName>
</protein>
<sequence length="318" mass="34201">MTAIAETLKPLRFQSSRSSRSSFQISFTRRLSSKATTPQTPKKVTAPPRTANTSTPTATAALRSYAEQLARKNAPTILYEAPSHFWLRVFSFAAGGFCMSYAAINYWSITLHPPEGVAWWVPHGFAVICVFMGAMGGYFVLGTAWVVRSIRAVPGGLLPAGAAKAGGKAPKANTAAAVAGGAASPIKLEITLSRVMPLLPARKLFASPEEVILPFKLAATPMAQGVMPAKVLTGREQVLKAKAEAEARKAARKYELDHLMTAPFRHAGRGVSQLWSGARRALTREGFAKFQVKNTSYKLDITGGWALDNGRALDRLSL</sequence>
<reference evidence="4" key="1">
    <citation type="journal article" date="2013" name="Genome Announc.">
        <title>Draft genome sequence of the ascomycete Phaeoacremonium aleophilum strain UCR-PA7, a causal agent of the esca disease complex in grapevines.</title>
        <authorList>
            <person name="Blanco-Ulate B."/>
            <person name="Rolshausen P."/>
            <person name="Cantu D."/>
        </authorList>
    </citation>
    <scope>NUCLEOTIDE SEQUENCE [LARGE SCALE GENOMIC DNA]</scope>
    <source>
        <strain evidence="4">UCR-PA7</strain>
    </source>
</reference>
<feature type="transmembrane region" description="Helical" evidence="2">
    <location>
        <begin position="85"/>
        <end position="104"/>
    </location>
</feature>
<feature type="compositionally biased region" description="Polar residues" evidence="1">
    <location>
        <begin position="33"/>
        <end position="42"/>
    </location>
</feature>
<dbReference type="HOGENOM" id="CLU_052402_1_1_1"/>
<dbReference type="GeneID" id="19323853"/>
<evidence type="ECO:0000256" key="2">
    <source>
        <dbReference type="SAM" id="Phobius"/>
    </source>
</evidence>
<organism evidence="3 4">
    <name type="scientific">Phaeoacremonium minimum (strain UCR-PA7)</name>
    <name type="common">Esca disease fungus</name>
    <name type="synonym">Togninia minima</name>
    <dbReference type="NCBI Taxonomy" id="1286976"/>
    <lineage>
        <taxon>Eukaryota</taxon>
        <taxon>Fungi</taxon>
        <taxon>Dikarya</taxon>
        <taxon>Ascomycota</taxon>
        <taxon>Pezizomycotina</taxon>
        <taxon>Sordariomycetes</taxon>
        <taxon>Sordariomycetidae</taxon>
        <taxon>Togniniales</taxon>
        <taxon>Togniniaceae</taxon>
        <taxon>Phaeoacremonium</taxon>
    </lineage>
</organism>
<dbReference type="Proteomes" id="UP000014074">
    <property type="component" value="Unassembled WGS sequence"/>
</dbReference>
<keyword evidence="2" id="KW-1133">Transmembrane helix</keyword>
<evidence type="ECO:0000256" key="1">
    <source>
        <dbReference type="SAM" id="MobiDB-lite"/>
    </source>
</evidence>
<evidence type="ECO:0000313" key="4">
    <source>
        <dbReference type="Proteomes" id="UP000014074"/>
    </source>
</evidence>
<dbReference type="OrthoDB" id="4140442at2759"/>
<feature type="transmembrane region" description="Helical" evidence="2">
    <location>
        <begin position="124"/>
        <end position="147"/>
    </location>
</feature>
<feature type="region of interest" description="Disordered" evidence="1">
    <location>
        <begin position="30"/>
        <end position="55"/>
    </location>
</feature>
<name>R8BYJ4_PHAM7</name>
<proteinExistence type="predicted"/>
<feature type="compositionally biased region" description="Low complexity" evidence="1">
    <location>
        <begin position="45"/>
        <end position="55"/>
    </location>
</feature>
<dbReference type="RefSeq" id="XP_007910824.1">
    <property type="nucleotide sequence ID" value="XM_007912633.1"/>
</dbReference>